<sequence>MNITYQSCTIQLPGMPTESARDLYYLKLDLRRRPPLTSTTNIFSFFVCEVLILQFFDLFHSKNKFIEEYLLISEVEYHCLIILNAKFLCIAFDVVNNSHELLFLYFTGYSA</sequence>
<organism evidence="1 2">
    <name type="scientific">Trachipleistophora hominis</name>
    <name type="common">Microsporidian parasite</name>
    <dbReference type="NCBI Taxonomy" id="72359"/>
    <lineage>
        <taxon>Eukaryota</taxon>
        <taxon>Fungi</taxon>
        <taxon>Fungi incertae sedis</taxon>
        <taxon>Microsporidia</taxon>
        <taxon>Pleistophoridae</taxon>
        <taxon>Trachipleistophora</taxon>
    </lineage>
</organism>
<dbReference type="HOGENOM" id="CLU_2160176_0_0_1"/>
<evidence type="ECO:0000313" key="2">
    <source>
        <dbReference type="Proteomes" id="UP000011185"/>
    </source>
</evidence>
<dbReference type="Proteomes" id="UP000011185">
    <property type="component" value="Unassembled WGS sequence"/>
</dbReference>
<proteinExistence type="predicted"/>
<dbReference type="VEuPathDB" id="MicrosporidiaDB:THOM_0923"/>
<dbReference type="EMBL" id="JH993874">
    <property type="protein sequence ID" value="ELQ76109.1"/>
    <property type="molecule type" value="Genomic_DNA"/>
</dbReference>
<reference evidence="1 2" key="1">
    <citation type="journal article" date="2012" name="PLoS Pathog.">
        <title>The genome of the obligate intracellular parasite Trachipleistophora hominis: new insights into microsporidian genome dynamics and reductive evolution.</title>
        <authorList>
            <person name="Heinz E."/>
            <person name="Williams T.A."/>
            <person name="Nakjang S."/>
            <person name="Noel C.J."/>
            <person name="Swan D.C."/>
            <person name="Goldberg A.V."/>
            <person name="Harris S.R."/>
            <person name="Weinmaier T."/>
            <person name="Markert S."/>
            <person name="Becher D."/>
            <person name="Bernhardt J."/>
            <person name="Dagan T."/>
            <person name="Hacker C."/>
            <person name="Lucocq J.M."/>
            <person name="Schweder T."/>
            <person name="Rattei T."/>
            <person name="Hall N."/>
            <person name="Hirt R.P."/>
            <person name="Embley T.M."/>
        </authorList>
    </citation>
    <scope>NUCLEOTIDE SEQUENCE [LARGE SCALE GENOMIC DNA]</scope>
</reference>
<protein>
    <submittedName>
        <fullName evidence="1">Uncharacterized protein</fullName>
    </submittedName>
</protein>
<gene>
    <name evidence="1" type="ORF">THOM_0923</name>
</gene>
<name>L7JXF3_TRAHO</name>
<accession>L7JXF3</accession>
<dbReference type="InParanoid" id="L7JXF3"/>
<dbReference type="AlphaFoldDB" id="L7JXF3"/>
<keyword evidence="2" id="KW-1185">Reference proteome</keyword>
<evidence type="ECO:0000313" key="1">
    <source>
        <dbReference type="EMBL" id="ELQ76109.1"/>
    </source>
</evidence>